<evidence type="ECO:0000256" key="1">
    <source>
        <dbReference type="SAM" id="MobiDB-lite"/>
    </source>
</evidence>
<dbReference type="Proteomes" id="UP000034849">
    <property type="component" value="Unassembled WGS sequence"/>
</dbReference>
<dbReference type="STRING" id="1619046.US42_C0009G0043"/>
<dbReference type="PATRIC" id="fig|1619046.3.peg.672"/>
<feature type="compositionally biased region" description="Polar residues" evidence="1">
    <location>
        <begin position="1"/>
        <end position="11"/>
    </location>
</feature>
<feature type="region of interest" description="Disordered" evidence="1">
    <location>
        <begin position="1"/>
        <end position="22"/>
    </location>
</feature>
<evidence type="ECO:0000313" key="2">
    <source>
        <dbReference type="EMBL" id="KKQ27453.1"/>
    </source>
</evidence>
<gene>
    <name evidence="2" type="ORF">US42_C0009G0043</name>
</gene>
<feature type="compositionally biased region" description="Basic and acidic residues" evidence="1">
    <location>
        <begin position="13"/>
        <end position="22"/>
    </location>
</feature>
<sequence>MTNEYLMSGLTTEEAKSSDEESTEKIIDQFTQILSSASNGFDIISNLFKNLPEEQKHLQDPRIETLVKKAIIIYLSEFTPKSGRYYMMYNNIRHFYKELFHYSSAIIDHEVIEAAKTGMNNSIQKLVDTNDAINFTSLVFWISQYQEEFNVEPRELATEEQQKIVPLLKEVAESGNYAIIEKFFDLFQIYDADIDDEVIPSPKPEKENAKEKLEETLFKNREKMCRAAAQLDSLASEQTPEEFANSLKIMEVSTLYSAPEETKKTILEFGKKYLQTRERAKKLYDGLLEKFGLTIADSEDLGKIYFREITIINSQGKIKMYQQETMLVMEFSDEDDYNCFIDCKFRTKSIAVPSNGRQCDARSFTYDDKDTEVSVVLINPKLPENKKVIFEHERHHALDEMFDVQKLERKNESSKKRHLLDQQQFEEYGAQATLIRATNELNQSNVAREMDLVGIKKEIMAYLVDGRAPDIIPAILSSPTYKHLFKYLKSHQEEYGDFMKHLEKICKLLSELIFDDEDEPNAEKILAYYIKDVPFYRLLPYLERLKKYRKKLNADKFYFEN</sequence>
<dbReference type="AlphaFoldDB" id="A0A0G0G8N2"/>
<protein>
    <submittedName>
        <fullName evidence="2">Uncharacterized protein</fullName>
    </submittedName>
</protein>
<dbReference type="EMBL" id="LBSX01000009">
    <property type="protein sequence ID" value="KKQ27453.1"/>
    <property type="molecule type" value="Genomic_DNA"/>
</dbReference>
<proteinExistence type="predicted"/>
<comment type="caution">
    <text evidence="2">The sequence shown here is derived from an EMBL/GenBank/DDBJ whole genome shotgun (WGS) entry which is preliminary data.</text>
</comment>
<accession>A0A0G0G8N2</accession>
<evidence type="ECO:0000313" key="3">
    <source>
        <dbReference type="Proteomes" id="UP000034849"/>
    </source>
</evidence>
<organism evidence="2 3">
    <name type="scientific">Candidatus Magasanikbacteria bacterium GW2011_GWC2_37_14</name>
    <dbReference type="NCBI Taxonomy" id="1619046"/>
    <lineage>
        <taxon>Bacteria</taxon>
        <taxon>Candidatus Magasanikiibacteriota</taxon>
    </lineage>
</organism>
<name>A0A0G0G8N2_9BACT</name>
<reference evidence="2 3" key="1">
    <citation type="journal article" date="2015" name="Nature">
        <title>rRNA introns, odd ribosomes, and small enigmatic genomes across a large radiation of phyla.</title>
        <authorList>
            <person name="Brown C.T."/>
            <person name="Hug L.A."/>
            <person name="Thomas B.C."/>
            <person name="Sharon I."/>
            <person name="Castelle C.J."/>
            <person name="Singh A."/>
            <person name="Wilkins M.J."/>
            <person name="Williams K.H."/>
            <person name="Banfield J.F."/>
        </authorList>
    </citation>
    <scope>NUCLEOTIDE SEQUENCE [LARGE SCALE GENOMIC DNA]</scope>
</reference>